<dbReference type="AlphaFoldDB" id="A0A314L448"/>
<dbReference type="Gramene" id="OIT36380">
    <property type="protein sequence ID" value="OIT36380"/>
    <property type="gene ID" value="A4A49_35601"/>
</dbReference>
<dbReference type="PANTHER" id="PTHR38390">
    <property type="entry name" value="OS01G0103900 PROTEIN"/>
    <property type="match status" value="1"/>
</dbReference>
<name>A0A314L448_NICAT</name>
<proteinExistence type="predicted"/>
<gene>
    <name evidence="2" type="ORF">A4A49_35601</name>
</gene>
<evidence type="ECO:0000313" key="2">
    <source>
        <dbReference type="EMBL" id="OIT36380.1"/>
    </source>
</evidence>
<feature type="transmembrane region" description="Helical" evidence="1">
    <location>
        <begin position="899"/>
        <end position="923"/>
    </location>
</feature>
<dbReference type="EMBL" id="MJEQ01000438">
    <property type="protein sequence ID" value="OIT36380.1"/>
    <property type="molecule type" value="Genomic_DNA"/>
</dbReference>
<organism evidence="2 3">
    <name type="scientific">Nicotiana attenuata</name>
    <name type="common">Coyote tobacco</name>
    <dbReference type="NCBI Taxonomy" id="49451"/>
    <lineage>
        <taxon>Eukaryota</taxon>
        <taxon>Viridiplantae</taxon>
        <taxon>Streptophyta</taxon>
        <taxon>Embryophyta</taxon>
        <taxon>Tracheophyta</taxon>
        <taxon>Spermatophyta</taxon>
        <taxon>Magnoliopsida</taxon>
        <taxon>eudicotyledons</taxon>
        <taxon>Gunneridae</taxon>
        <taxon>Pentapetalae</taxon>
        <taxon>asterids</taxon>
        <taxon>lamiids</taxon>
        <taxon>Solanales</taxon>
        <taxon>Solanaceae</taxon>
        <taxon>Nicotianoideae</taxon>
        <taxon>Nicotianeae</taxon>
        <taxon>Nicotiana</taxon>
    </lineage>
</organism>
<feature type="transmembrane region" description="Helical" evidence="1">
    <location>
        <begin position="872"/>
        <end position="893"/>
    </location>
</feature>
<sequence>MEMQDNNSRMLSSICRMQSVLYEMQLDSTEFVDAPEISDATAITSAIDSVLDDTNTKEANIVKSHLDSQLPVLAVGDTIPKTVISTTCHELDMEFGYKVFDILPMRDIVATFRGLNRAISSLPYDFGLPDCKWVDTGQLRALDDAKTEVTTLEDTMESVAIVCISSCEEQPAAQVIIIVIESAMDYENSSTADKVFDENVQRNNDDPLNPFLHKDSFFISQGSLDCLIPIVTVNFFGNEQFTTDSLKLRTQKDPNRRENLGTLGKYGMLLVGYGKSWWLQQNFGSHTHNWFDTGQSIIFVGDGYRRSTHSVYFVVESSVAGSEFWQNSYSFSAISSSARPRRLLDKVVYLALLLDDALYTCSLAFTSVLSPANIIFPMPHVSANSQYSFVEHGRCFSFQNVCAKVVLPFFPNMNQHTQDTNFCCNISFAVLDASDGMYEMEYARQLLDQLSGRVMIGETWVLNRHLPWLQPAFGFPSCTWFGTGQKDLARLLCADVQLHDVAILYWLAYSRQIVTVQHVHAFHDKLVKICRDNEQVFEVEYIDANGIDIPLGAVKVYFHHALSYTYLNLGDVLNDKVLYSCGVHSKDSSRKVILFSSCIFESVNSATKMVLRGEADIHISEELIFLMQNSSHHVDTPRSSNKFLTLIGDLSNCSFDNYILHVHVFFGLVKEGFLELQEHLEKYLHARFAFGIPLLGSRNQIYCNWCTTFNQIINEFVSCISCRYRDIPFDDSKMFRTDMSSLPETSVELEVLDFLESSVQIRKITIPYMPSFLCCQNLQIFYLPIHLSVIDNTTLQSPLWIILGASYIISLDLSILDHTDKPELNAKPFHVSSGVLHFLDQSLVCSSNQFPSVAFNFLVVVYLVKLRFLLELGALTAGIHCPLLLLFPFLFILQGYEAYVGVMLLQTTLIGFSNVGHILALILEETRDIYLVTVRSSLYCGKRVLNGAWRLPSSNGFNFSYRIPGFIIHNQGTKQEIVMILTDFGISFATILKSRTSTFVGCKILDSNLEDKVLFEGGRIVTNGVNHNEVLGPGNELCTGQNVKHTNKRLLDYNWDPG</sequence>
<keyword evidence="1" id="KW-1133">Transmembrane helix</keyword>
<dbReference type="PANTHER" id="PTHR38390:SF2">
    <property type="entry name" value="OS01G0103900 PROTEIN"/>
    <property type="match status" value="1"/>
</dbReference>
<keyword evidence="1" id="KW-0812">Transmembrane</keyword>
<accession>A0A314L448</accession>
<keyword evidence="1" id="KW-0472">Membrane</keyword>
<reference evidence="2" key="1">
    <citation type="submission" date="2016-11" db="EMBL/GenBank/DDBJ databases">
        <title>The genome of Nicotiana attenuata.</title>
        <authorList>
            <person name="Xu S."/>
            <person name="Brockmoeller T."/>
            <person name="Gaquerel E."/>
            <person name="Navarro A."/>
            <person name="Kuhl H."/>
            <person name="Gase K."/>
            <person name="Ling Z."/>
            <person name="Zhou W."/>
            <person name="Kreitzer C."/>
            <person name="Stanke M."/>
            <person name="Tang H."/>
            <person name="Lyons E."/>
            <person name="Pandey P."/>
            <person name="Pandey S.P."/>
            <person name="Timmermann B."/>
            <person name="Baldwin I.T."/>
        </authorList>
    </citation>
    <scope>NUCLEOTIDE SEQUENCE [LARGE SCALE GENOMIC DNA]</scope>
    <source>
        <strain evidence="2">UT</strain>
    </source>
</reference>
<protein>
    <submittedName>
        <fullName evidence="2">Uncharacterized protein</fullName>
    </submittedName>
</protein>
<dbReference type="Proteomes" id="UP000187609">
    <property type="component" value="Unassembled WGS sequence"/>
</dbReference>
<keyword evidence="3" id="KW-1185">Reference proteome</keyword>
<comment type="caution">
    <text evidence="2">The sequence shown here is derived from an EMBL/GenBank/DDBJ whole genome shotgun (WGS) entry which is preliminary data.</text>
</comment>
<dbReference type="SMR" id="A0A314L448"/>
<evidence type="ECO:0000313" key="3">
    <source>
        <dbReference type="Proteomes" id="UP000187609"/>
    </source>
</evidence>
<evidence type="ECO:0000256" key="1">
    <source>
        <dbReference type="SAM" id="Phobius"/>
    </source>
</evidence>